<protein>
    <submittedName>
        <fullName evidence="1">Uncharacterized protein</fullName>
    </submittedName>
</protein>
<name>A0ABR9ED09_9GAMM</name>
<organism evidence="1 2">
    <name type="scientific">Pseudoalteromonas aurantia 208</name>
    <dbReference type="NCBI Taxonomy" id="1314867"/>
    <lineage>
        <taxon>Bacteria</taxon>
        <taxon>Pseudomonadati</taxon>
        <taxon>Pseudomonadota</taxon>
        <taxon>Gammaproteobacteria</taxon>
        <taxon>Alteromonadales</taxon>
        <taxon>Pseudoalteromonadaceae</taxon>
        <taxon>Pseudoalteromonas</taxon>
    </lineage>
</organism>
<evidence type="ECO:0000313" key="2">
    <source>
        <dbReference type="Proteomes" id="UP000615755"/>
    </source>
</evidence>
<evidence type="ECO:0000313" key="1">
    <source>
        <dbReference type="EMBL" id="MBE0368707.1"/>
    </source>
</evidence>
<dbReference type="EMBL" id="AQGV01000012">
    <property type="protein sequence ID" value="MBE0368707.1"/>
    <property type="molecule type" value="Genomic_DNA"/>
</dbReference>
<sequence length="40" mass="4462">MTVYSTALAAFMANKKVTIGYVDRGEGTHWCKVRDLSVNQ</sequence>
<dbReference type="Proteomes" id="UP000615755">
    <property type="component" value="Unassembled WGS sequence"/>
</dbReference>
<proteinExistence type="predicted"/>
<reference evidence="1 2" key="1">
    <citation type="submission" date="2015-03" db="EMBL/GenBank/DDBJ databases">
        <title>Genome sequence of Pseudoalteromonas aurantia.</title>
        <authorList>
            <person name="Xie B.-B."/>
            <person name="Rong J.-C."/>
            <person name="Qin Q.-L."/>
            <person name="Zhang Y.-Z."/>
        </authorList>
    </citation>
    <scope>NUCLEOTIDE SEQUENCE [LARGE SCALE GENOMIC DNA]</scope>
    <source>
        <strain evidence="1 2">208</strain>
    </source>
</reference>
<keyword evidence="2" id="KW-1185">Reference proteome</keyword>
<gene>
    <name evidence="1" type="ORF">PAUR_a2378</name>
</gene>
<comment type="caution">
    <text evidence="1">The sequence shown here is derived from an EMBL/GenBank/DDBJ whole genome shotgun (WGS) entry which is preliminary data.</text>
</comment>
<accession>A0ABR9ED09</accession>